<protein>
    <submittedName>
        <fullName evidence="2">Uncharacterized protein</fullName>
    </submittedName>
</protein>
<dbReference type="EMBL" id="JAWCUI010000040">
    <property type="protein sequence ID" value="KAL1893032.1"/>
    <property type="molecule type" value="Genomic_DNA"/>
</dbReference>
<evidence type="ECO:0000313" key="2">
    <source>
        <dbReference type="EMBL" id="KAL1893032.1"/>
    </source>
</evidence>
<sequence>MPDAPTEPPSQWRSEHIWKMPDEVELVTSLFMDNFHSRILAKFPFLVEMFYWAVSFFFYRLTGVMAQMYYGGTQGLWDAAQEHGVRLLEFESRLFGLDRAVGQDRWAEHRIQQWYLTGADGGDFRGLWLTILDRGYSLIHIPGTVG</sequence>
<keyword evidence="1" id="KW-1133">Transmembrane helix</keyword>
<gene>
    <name evidence="2" type="ORF">Sste5346_006713</name>
</gene>
<comment type="caution">
    <text evidence="2">The sequence shown here is derived from an EMBL/GenBank/DDBJ whole genome shotgun (WGS) entry which is preliminary data.</text>
</comment>
<proteinExistence type="predicted"/>
<dbReference type="Proteomes" id="UP001583186">
    <property type="component" value="Unassembled WGS sequence"/>
</dbReference>
<organism evidence="2 3">
    <name type="scientific">Sporothrix stenoceras</name>
    <dbReference type="NCBI Taxonomy" id="5173"/>
    <lineage>
        <taxon>Eukaryota</taxon>
        <taxon>Fungi</taxon>
        <taxon>Dikarya</taxon>
        <taxon>Ascomycota</taxon>
        <taxon>Pezizomycotina</taxon>
        <taxon>Sordariomycetes</taxon>
        <taxon>Sordariomycetidae</taxon>
        <taxon>Ophiostomatales</taxon>
        <taxon>Ophiostomataceae</taxon>
        <taxon>Sporothrix</taxon>
    </lineage>
</organism>
<reference evidence="2 3" key="1">
    <citation type="journal article" date="2024" name="IMA Fungus">
        <title>IMA Genome - F19 : A genome assembly and annotation guide to empower mycologists, including annotated draft genome sequences of Ceratocystis pirilliformis, Diaporthe australafricana, Fusarium ophioides, Paecilomyces lecythidis, and Sporothrix stenoceras.</title>
        <authorList>
            <person name="Aylward J."/>
            <person name="Wilson A.M."/>
            <person name="Visagie C.M."/>
            <person name="Spraker J."/>
            <person name="Barnes I."/>
            <person name="Buitendag C."/>
            <person name="Ceriani C."/>
            <person name="Del Mar Angel L."/>
            <person name="du Plessis D."/>
            <person name="Fuchs T."/>
            <person name="Gasser K."/>
            <person name="Kramer D."/>
            <person name="Li W."/>
            <person name="Munsamy K."/>
            <person name="Piso A."/>
            <person name="Price J.L."/>
            <person name="Sonnekus B."/>
            <person name="Thomas C."/>
            <person name="van der Nest A."/>
            <person name="van Dijk A."/>
            <person name="van Heerden A."/>
            <person name="van Vuuren N."/>
            <person name="Yilmaz N."/>
            <person name="Duong T.A."/>
            <person name="van der Merwe N.A."/>
            <person name="Wingfield M.J."/>
            <person name="Wingfield B.D."/>
        </authorList>
    </citation>
    <scope>NUCLEOTIDE SEQUENCE [LARGE SCALE GENOMIC DNA]</scope>
    <source>
        <strain evidence="2 3">CMW 5346</strain>
    </source>
</reference>
<keyword evidence="1" id="KW-0472">Membrane</keyword>
<evidence type="ECO:0000256" key="1">
    <source>
        <dbReference type="SAM" id="Phobius"/>
    </source>
</evidence>
<evidence type="ECO:0000313" key="3">
    <source>
        <dbReference type="Proteomes" id="UP001583186"/>
    </source>
</evidence>
<keyword evidence="1" id="KW-0812">Transmembrane</keyword>
<feature type="transmembrane region" description="Helical" evidence="1">
    <location>
        <begin position="39"/>
        <end position="59"/>
    </location>
</feature>
<name>A0ABR3YYN5_9PEZI</name>
<accession>A0ABR3YYN5</accession>
<keyword evidence="3" id="KW-1185">Reference proteome</keyword>